<evidence type="ECO:0000256" key="2">
    <source>
        <dbReference type="SAM" id="SignalP"/>
    </source>
</evidence>
<sequence length="184" mass="18496">MNMRRVVMTATILACVLGLAACGDNDKGSGGPAGGASGSSAAQGDSAGNGKTGTPLAGVDPCTLLKPADVPQLDQDDLAQPTMQAIPGKPTCSGYDFAVEINDGGADVHDMEFHSSRAKALSDIGGHKAVLTQTTTGSAKDCAVSLDVTTQEYVRVTVTAGDNPAQMCDIAKKAAEVVAGRLSS</sequence>
<feature type="compositionally biased region" description="Gly residues" evidence="1">
    <location>
        <begin position="28"/>
        <end position="37"/>
    </location>
</feature>
<reference evidence="3 4" key="1">
    <citation type="journal article" date="2014" name="Int. J. Syst. Evol. Microbiol.">
        <title>Complete genome sequence of Corynebacterium casei LMG S-19264T (=DSM 44701T), isolated from a smear-ripened cheese.</title>
        <authorList>
            <consortium name="US DOE Joint Genome Institute (JGI-PGF)"/>
            <person name="Walter F."/>
            <person name="Albersmeier A."/>
            <person name="Kalinowski J."/>
            <person name="Ruckert C."/>
        </authorList>
    </citation>
    <scope>NUCLEOTIDE SEQUENCE [LARGE SCALE GENOMIC DNA]</scope>
    <source>
        <strain evidence="3 4">CGMCC 4.7111</strain>
    </source>
</reference>
<feature type="region of interest" description="Disordered" evidence="1">
    <location>
        <begin position="28"/>
        <end position="53"/>
    </location>
</feature>
<feature type="compositionally biased region" description="Low complexity" evidence="1">
    <location>
        <begin position="38"/>
        <end position="49"/>
    </location>
</feature>
<evidence type="ECO:0000313" key="3">
    <source>
        <dbReference type="EMBL" id="GGN63939.1"/>
    </source>
</evidence>
<feature type="signal peptide" evidence="2">
    <location>
        <begin position="1"/>
        <end position="20"/>
    </location>
</feature>
<dbReference type="InterPro" id="IPR024520">
    <property type="entry name" value="DUF3558"/>
</dbReference>
<evidence type="ECO:0000256" key="1">
    <source>
        <dbReference type="SAM" id="MobiDB-lite"/>
    </source>
</evidence>
<evidence type="ECO:0000313" key="4">
    <source>
        <dbReference type="Proteomes" id="UP000600365"/>
    </source>
</evidence>
<dbReference type="EMBL" id="BMMM01000005">
    <property type="protein sequence ID" value="GGN63939.1"/>
    <property type="molecule type" value="Genomic_DNA"/>
</dbReference>
<comment type="caution">
    <text evidence="3">The sequence shown here is derived from an EMBL/GenBank/DDBJ whole genome shotgun (WGS) entry which is preliminary data.</text>
</comment>
<feature type="chain" id="PRO_5039719923" description="DUF3558 domain-containing protein" evidence="2">
    <location>
        <begin position="21"/>
        <end position="184"/>
    </location>
</feature>
<gene>
    <name evidence="3" type="ORF">GCM10011579_032800</name>
</gene>
<name>A0A918D3K2_9ACTN</name>
<accession>A0A918D3K2</accession>
<dbReference type="PROSITE" id="PS51257">
    <property type="entry name" value="PROKAR_LIPOPROTEIN"/>
    <property type="match status" value="1"/>
</dbReference>
<proteinExistence type="predicted"/>
<protein>
    <recommendedName>
        <fullName evidence="5">DUF3558 domain-containing protein</fullName>
    </recommendedName>
</protein>
<dbReference type="Pfam" id="PF12079">
    <property type="entry name" value="DUF3558"/>
    <property type="match status" value="1"/>
</dbReference>
<organism evidence="3 4">
    <name type="scientific">Streptomyces albiflavescens</name>
    <dbReference type="NCBI Taxonomy" id="1623582"/>
    <lineage>
        <taxon>Bacteria</taxon>
        <taxon>Bacillati</taxon>
        <taxon>Actinomycetota</taxon>
        <taxon>Actinomycetes</taxon>
        <taxon>Kitasatosporales</taxon>
        <taxon>Streptomycetaceae</taxon>
        <taxon>Streptomyces</taxon>
    </lineage>
</organism>
<keyword evidence="2" id="KW-0732">Signal</keyword>
<keyword evidence="4" id="KW-1185">Reference proteome</keyword>
<dbReference type="AlphaFoldDB" id="A0A918D3K2"/>
<evidence type="ECO:0008006" key="5">
    <source>
        <dbReference type="Google" id="ProtNLM"/>
    </source>
</evidence>
<dbReference type="Proteomes" id="UP000600365">
    <property type="component" value="Unassembled WGS sequence"/>
</dbReference>